<proteinExistence type="predicted"/>
<keyword evidence="3" id="KW-1185">Reference proteome</keyword>
<comment type="caution">
    <text evidence="2">The sequence shown here is derived from an EMBL/GenBank/DDBJ whole genome shotgun (WGS) entry which is preliminary data.</text>
</comment>
<feature type="compositionally biased region" description="Low complexity" evidence="1">
    <location>
        <begin position="53"/>
        <end position="67"/>
    </location>
</feature>
<evidence type="ECO:0000313" key="3">
    <source>
        <dbReference type="Proteomes" id="UP001396898"/>
    </source>
</evidence>
<protein>
    <submittedName>
        <fullName evidence="2">Uncharacterized protein</fullName>
    </submittedName>
</protein>
<feature type="compositionally biased region" description="Basic and acidic residues" evidence="1">
    <location>
        <begin position="72"/>
        <end position="89"/>
    </location>
</feature>
<dbReference type="EMBL" id="JAQQWI010000025">
    <property type="protein sequence ID" value="KAK7993093.1"/>
    <property type="molecule type" value="Genomic_DNA"/>
</dbReference>
<feature type="region of interest" description="Disordered" evidence="1">
    <location>
        <begin position="169"/>
        <end position="192"/>
    </location>
</feature>
<feature type="region of interest" description="Disordered" evidence="1">
    <location>
        <begin position="1"/>
        <end position="98"/>
    </location>
</feature>
<reference evidence="2 3" key="1">
    <citation type="submission" date="2023-01" db="EMBL/GenBank/DDBJ databases">
        <title>Analysis of 21 Apiospora genomes using comparative genomics revels a genus with tremendous synthesis potential of carbohydrate active enzymes and secondary metabolites.</title>
        <authorList>
            <person name="Sorensen T."/>
        </authorList>
    </citation>
    <scope>NUCLEOTIDE SEQUENCE [LARGE SCALE GENOMIC DNA]</scope>
    <source>
        <strain evidence="2 3">CBS 20057</strain>
    </source>
</reference>
<organism evidence="2 3">
    <name type="scientific">Apiospora marii</name>
    <dbReference type="NCBI Taxonomy" id="335849"/>
    <lineage>
        <taxon>Eukaryota</taxon>
        <taxon>Fungi</taxon>
        <taxon>Dikarya</taxon>
        <taxon>Ascomycota</taxon>
        <taxon>Pezizomycotina</taxon>
        <taxon>Sordariomycetes</taxon>
        <taxon>Xylariomycetidae</taxon>
        <taxon>Amphisphaeriales</taxon>
        <taxon>Apiosporaceae</taxon>
        <taxon>Apiospora</taxon>
    </lineage>
</organism>
<sequence>MAPSKTSKIKSKGKGKGQYKAVLAPTPPATMINDNNSRNTGEQQQDHNDDEGSGNNNSSSGKKLSSSAVNIKRREDYANMDAASKDRERTRVKRSRAVKMARDSLPGTAWVELGRKAQVEVAGAIAEEIRYKYAATTPGPSSRTAAEYAVQKIFAEKLHVFFPDREQTNEKHWSADGGGVDAMEVDSEKEVRTDDDWTSFELTRGWQGIIGD</sequence>
<evidence type="ECO:0000256" key="1">
    <source>
        <dbReference type="SAM" id="MobiDB-lite"/>
    </source>
</evidence>
<evidence type="ECO:0000313" key="2">
    <source>
        <dbReference type="EMBL" id="KAK7993093.1"/>
    </source>
</evidence>
<name>A0ABR1R1G6_9PEZI</name>
<feature type="compositionally biased region" description="Basic residues" evidence="1">
    <location>
        <begin position="7"/>
        <end position="17"/>
    </location>
</feature>
<feature type="compositionally biased region" description="Polar residues" evidence="1">
    <location>
        <begin position="32"/>
        <end position="43"/>
    </location>
</feature>
<accession>A0ABR1R1G6</accession>
<gene>
    <name evidence="2" type="ORF">PG991_016272</name>
</gene>
<dbReference type="Proteomes" id="UP001396898">
    <property type="component" value="Unassembled WGS sequence"/>
</dbReference>